<feature type="compositionally biased region" description="Polar residues" evidence="1">
    <location>
        <begin position="48"/>
        <end position="60"/>
    </location>
</feature>
<evidence type="ECO:0000313" key="2">
    <source>
        <dbReference type="EMBL" id="RZU38832.1"/>
    </source>
</evidence>
<dbReference type="AlphaFoldDB" id="A0A4Q7YM76"/>
<feature type="region of interest" description="Disordered" evidence="1">
    <location>
        <begin position="1"/>
        <end position="170"/>
    </location>
</feature>
<feature type="compositionally biased region" description="Polar residues" evidence="1">
    <location>
        <begin position="140"/>
        <end position="150"/>
    </location>
</feature>
<sequence>MSMEVSPSNKPTPVMLVTQAAKSTQEPAHHTPAQVGSSVAAGTKQPPRGTTSQTNQTASVGTEKYKLPSANGGLGERTGSVATNLATVPAANPAPVATTASVTESGEAHQPSEMLQNKDHGEPTSESENPGEEVVRETALETQITELWSSQERKNDSLRRNRAELATLRN</sequence>
<feature type="compositionally biased region" description="Low complexity" evidence="1">
    <location>
        <begin position="81"/>
        <end position="103"/>
    </location>
</feature>
<organism evidence="2 3">
    <name type="scientific">Edaphobacter modestus</name>
    <dbReference type="NCBI Taxonomy" id="388466"/>
    <lineage>
        <taxon>Bacteria</taxon>
        <taxon>Pseudomonadati</taxon>
        <taxon>Acidobacteriota</taxon>
        <taxon>Terriglobia</taxon>
        <taxon>Terriglobales</taxon>
        <taxon>Acidobacteriaceae</taxon>
        <taxon>Edaphobacter</taxon>
    </lineage>
</organism>
<reference evidence="2 3" key="1">
    <citation type="submission" date="2019-02" db="EMBL/GenBank/DDBJ databases">
        <title>Genomic Encyclopedia of Archaeal and Bacterial Type Strains, Phase II (KMG-II): from individual species to whole genera.</title>
        <authorList>
            <person name="Goeker M."/>
        </authorList>
    </citation>
    <scope>NUCLEOTIDE SEQUENCE [LARGE SCALE GENOMIC DNA]</scope>
    <source>
        <strain evidence="2 3">DSM 18101</strain>
    </source>
</reference>
<comment type="caution">
    <text evidence="2">The sequence shown here is derived from an EMBL/GenBank/DDBJ whole genome shotgun (WGS) entry which is preliminary data.</text>
</comment>
<feature type="compositionally biased region" description="Polar residues" evidence="1">
    <location>
        <begin position="1"/>
        <end position="11"/>
    </location>
</feature>
<evidence type="ECO:0000313" key="3">
    <source>
        <dbReference type="Proteomes" id="UP000292958"/>
    </source>
</evidence>
<dbReference type="Proteomes" id="UP000292958">
    <property type="component" value="Unassembled WGS sequence"/>
</dbReference>
<name>A0A4Q7YM76_9BACT</name>
<evidence type="ECO:0000256" key="1">
    <source>
        <dbReference type="SAM" id="MobiDB-lite"/>
    </source>
</evidence>
<feature type="compositionally biased region" description="Basic and acidic residues" evidence="1">
    <location>
        <begin position="151"/>
        <end position="163"/>
    </location>
</feature>
<dbReference type="RefSeq" id="WP_130417126.1">
    <property type="nucleotide sequence ID" value="NZ_SHKW01000001.1"/>
</dbReference>
<protein>
    <submittedName>
        <fullName evidence="2">Uncharacterized protein</fullName>
    </submittedName>
</protein>
<proteinExistence type="predicted"/>
<accession>A0A4Q7YM76</accession>
<keyword evidence="3" id="KW-1185">Reference proteome</keyword>
<dbReference type="EMBL" id="SHKW01000001">
    <property type="protein sequence ID" value="RZU38832.1"/>
    <property type="molecule type" value="Genomic_DNA"/>
</dbReference>
<gene>
    <name evidence="2" type="ORF">BDD14_0117</name>
</gene>